<dbReference type="Pfam" id="PF20506">
    <property type="entry name" value="DUF6732"/>
    <property type="match status" value="1"/>
</dbReference>
<dbReference type="Proteomes" id="UP001243420">
    <property type="component" value="Chromosome"/>
</dbReference>
<organism evidence="3 4">
    <name type="scientific">Jannaschia ovalis</name>
    <dbReference type="NCBI Taxonomy" id="3038773"/>
    <lineage>
        <taxon>Bacteria</taxon>
        <taxon>Pseudomonadati</taxon>
        <taxon>Pseudomonadota</taxon>
        <taxon>Alphaproteobacteria</taxon>
        <taxon>Rhodobacterales</taxon>
        <taxon>Roseobacteraceae</taxon>
        <taxon>Jannaschia</taxon>
    </lineage>
</organism>
<evidence type="ECO:0000256" key="2">
    <source>
        <dbReference type="SAM" id="SignalP"/>
    </source>
</evidence>
<gene>
    <name evidence="3" type="ORF">P8627_06155</name>
</gene>
<keyword evidence="2" id="KW-0732">Signal</keyword>
<evidence type="ECO:0000313" key="3">
    <source>
        <dbReference type="EMBL" id="WGH79842.1"/>
    </source>
</evidence>
<evidence type="ECO:0000256" key="1">
    <source>
        <dbReference type="SAM" id="MobiDB-lite"/>
    </source>
</evidence>
<dbReference type="RefSeq" id="WP_279966821.1">
    <property type="nucleotide sequence ID" value="NZ_CP122537.1"/>
</dbReference>
<name>A0ABY8LEV9_9RHOB</name>
<feature type="chain" id="PRO_5046723078" evidence="2">
    <location>
        <begin position="18"/>
        <end position="71"/>
    </location>
</feature>
<proteinExistence type="predicted"/>
<accession>A0ABY8LEV9</accession>
<dbReference type="EMBL" id="CP122537">
    <property type="protein sequence ID" value="WGH79842.1"/>
    <property type="molecule type" value="Genomic_DNA"/>
</dbReference>
<sequence length="71" mass="7134">MLRHAIPLLLLAAPAQAHPGHVADLAGHDHWVLGAGLGAIALAGLLGWLKGGEESDEPADEDAAAPEEASA</sequence>
<keyword evidence="4" id="KW-1185">Reference proteome</keyword>
<protein>
    <submittedName>
        <fullName evidence="3">Uncharacterized protein</fullName>
    </submittedName>
</protein>
<feature type="signal peptide" evidence="2">
    <location>
        <begin position="1"/>
        <end position="17"/>
    </location>
</feature>
<dbReference type="InterPro" id="IPR046619">
    <property type="entry name" value="DUF6732"/>
</dbReference>
<feature type="compositionally biased region" description="Acidic residues" evidence="1">
    <location>
        <begin position="54"/>
        <end position="71"/>
    </location>
</feature>
<evidence type="ECO:0000313" key="4">
    <source>
        <dbReference type="Proteomes" id="UP001243420"/>
    </source>
</evidence>
<reference evidence="3 4" key="1">
    <citation type="submission" date="2023-04" db="EMBL/GenBank/DDBJ databases">
        <title>Jannaschia ovalis sp. nov., a marine bacterium isolated from sea tidal flat.</title>
        <authorList>
            <person name="Kwon D.Y."/>
            <person name="Kim J.-J."/>
        </authorList>
    </citation>
    <scope>NUCLEOTIDE SEQUENCE [LARGE SCALE GENOMIC DNA]</scope>
    <source>
        <strain evidence="3 4">GRR-S6-38</strain>
    </source>
</reference>
<feature type="region of interest" description="Disordered" evidence="1">
    <location>
        <begin position="51"/>
        <end position="71"/>
    </location>
</feature>